<dbReference type="EMBL" id="JACRUO010000003">
    <property type="protein sequence ID" value="MBD3690206.1"/>
    <property type="molecule type" value="Genomic_DNA"/>
</dbReference>
<gene>
    <name evidence="1" type="ORF">H8R10_08215</name>
</gene>
<evidence type="ECO:0000313" key="1">
    <source>
        <dbReference type="EMBL" id="MBD3690206.1"/>
    </source>
</evidence>
<dbReference type="AlphaFoldDB" id="A0A8I0GDZ2"/>
<reference evidence="1 2" key="1">
    <citation type="submission" date="2020-08" db="EMBL/GenBank/DDBJ databases">
        <title>Winkia gen. nov., sp. nov., isolated from faeces of the Anser albifrons in China.</title>
        <authorList>
            <person name="Liu Q."/>
        </authorList>
    </citation>
    <scope>NUCLEOTIDE SEQUENCE [LARGE SCALE GENOMIC DNA]</scope>
    <source>
        <strain evidence="1 2">C62</strain>
    </source>
</reference>
<dbReference type="InterPro" id="IPR003772">
    <property type="entry name" value="YceD"/>
</dbReference>
<dbReference type="RefSeq" id="WP_191072318.1">
    <property type="nucleotide sequence ID" value="NZ_CP060506.1"/>
</dbReference>
<accession>A0A8I0GDZ2</accession>
<name>A0A8I0GDZ2_9ACTO</name>
<sequence>MSQLCLDLRELPQRSGATLQRHVTYTVGEEWTTPVAHITPGVELDMDISLQAIDQGVLAHVRTRVPAEAECVRCLDRVDLTRDVDLYQVFYLPDERDKLVADGDEDAAYEPVIEGDAIDLTPVLRDATVGQLPLQPLCSEDCLGLCSTCGEPLRDLEDDHHHDVVDPRWSALAGLLGEVKETT</sequence>
<evidence type="ECO:0000313" key="2">
    <source>
        <dbReference type="Proteomes" id="UP000627538"/>
    </source>
</evidence>
<dbReference type="Proteomes" id="UP000627538">
    <property type="component" value="Unassembled WGS sequence"/>
</dbReference>
<protein>
    <submittedName>
        <fullName evidence="1">DUF177 domain-containing protein</fullName>
    </submittedName>
</protein>
<keyword evidence="2" id="KW-1185">Reference proteome</keyword>
<dbReference type="Pfam" id="PF02620">
    <property type="entry name" value="YceD"/>
    <property type="match status" value="1"/>
</dbReference>
<comment type="caution">
    <text evidence="1">The sequence shown here is derived from an EMBL/GenBank/DDBJ whole genome shotgun (WGS) entry which is preliminary data.</text>
</comment>
<proteinExistence type="predicted"/>
<organism evidence="1 2">
    <name type="scientific">Nanchangia anserum</name>
    <dbReference type="NCBI Taxonomy" id="2692125"/>
    <lineage>
        <taxon>Bacteria</taxon>
        <taxon>Bacillati</taxon>
        <taxon>Actinomycetota</taxon>
        <taxon>Actinomycetes</taxon>
        <taxon>Actinomycetales</taxon>
        <taxon>Actinomycetaceae</taxon>
        <taxon>Nanchangia</taxon>
    </lineage>
</organism>